<dbReference type="PROSITE" id="PS51257">
    <property type="entry name" value="PROKAR_LIPOPROTEIN"/>
    <property type="match status" value="1"/>
</dbReference>
<evidence type="ECO:0008006" key="4">
    <source>
        <dbReference type="Google" id="ProtNLM"/>
    </source>
</evidence>
<evidence type="ECO:0000313" key="2">
    <source>
        <dbReference type="EMBL" id="MBB4744175.1"/>
    </source>
</evidence>
<dbReference type="EMBL" id="JACHNB010000001">
    <property type="protein sequence ID" value="MBB4744175.1"/>
    <property type="molecule type" value="Genomic_DNA"/>
</dbReference>
<gene>
    <name evidence="2" type="ORF">BJY16_007634</name>
</gene>
<dbReference type="AlphaFoldDB" id="A0A7W7H537"/>
<organism evidence="2 3">
    <name type="scientific">Actinoplanes octamycinicus</name>
    <dbReference type="NCBI Taxonomy" id="135948"/>
    <lineage>
        <taxon>Bacteria</taxon>
        <taxon>Bacillati</taxon>
        <taxon>Actinomycetota</taxon>
        <taxon>Actinomycetes</taxon>
        <taxon>Micromonosporales</taxon>
        <taxon>Micromonosporaceae</taxon>
        <taxon>Actinoplanes</taxon>
    </lineage>
</organism>
<evidence type="ECO:0000313" key="3">
    <source>
        <dbReference type="Proteomes" id="UP000546162"/>
    </source>
</evidence>
<comment type="caution">
    <text evidence="2">The sequence shown here is derived from an EMBL/GenBank/DDBJ whole genome shotgun (WGS) entry which is preliminary data.</text>
</comment>
<feature type="signal peptide" evidence="1">
    <location>
        <begin position="1"/>
        <end position="26"/>
    </location>
</feature>
<proteinExistence type="predicted"/>
<evidence type="ECO:0000256" key="1">
    <source>
        <dbReference type="SAM" id="SignalP"/>
    </source>
</evidence>
<feature type="chain" id="PRO_5030893967" description="DUF3558 domain-containing protein" evidence="1">
    <location>
        <begin position="27"/>
        <end position="204"/>
    </location>
</feature>
<name>A0A7W7H537_9ACTN</name>
<dbReference type="Proteomes" id="UP000546162">
    <property type="component" value="Unassembled WGS sequence"/>
</dbReference>
<keyword evidence="1" id="KW-0732">Signal</keyword>
<reference evidence="2 3" key="1">
    <citation type="submission" date="2020-08" db="EMBL/GenBank/DDBJ databases">
        <title>Sequencing the genomes of 1000 actinobacteria strains.</title>
        <authorList>
            <person name="Klenk H.-P."/>
        </authorList>
    </citation>
    <scope>NUCLEOTIDE SEQUENCE [LARGE SCALE GENOMIC DNA]</scope>
    <source>
        <strain evidence="2 3">DSM 45809</strain>
    </source>
</reference>
<protein>
    <recommendedName>
        <fullName evidence="4">DUF3558 domain-containing protein</fullName>
    </recommendedName>
</protein>
<dbReference type="RefSeq" id="WP_185044372.1">
    <property type="nucleotide sequence ID" value="NZ_BAABFG010000005.1"/>
</dbReference>
<keyword evidence="3" id="KW-1185">Reference proteome</keyword>
<sequence length="204" mass="21517">MNGIRWTCVAGLLVLATAGCSADSHAAAAPPSPAPAHTWQRITPSCPAMQSPPYGIDSTGKRAEDAVALGEQQVIDQVAPGATFEHAVCRYSDPGFNSPGINTDVKIFTGDAGIAQATALFDREETAAKRLGVDYADVPALGDDAFAWYFEPELYLAARSGNAYVVVRTTPGPEATATFDKLQPLRQQIPALTPVMTDALNALR</sequence>
<accession>A0A7W7H537</accession>